<feature type="non-terminal residue" evidence="2">
    <location>
        <position position="1"/>
    </location>
</feature>
<keyword evidence="3" id="KW-1185">Reference proteome</keyword>
<feature type="compositionally biased region" description="Polar residues" evidence="1">
    <location>
        <begin position="73"/>
        <end position="87"/>
    </location>
</feature>
<dbReference type="InterPro" id="IPR036875">
    <property type="entry name" value="Znf_CCHC_sf"/>
</dbReference>
<sequence length="167" mass="19247">LPFSISALLSIIEEQVNDLDDEVLALVTKRFMCFNDNRRIRRKSNNCIECSKPDHFTIDCPNKHKNNDEYDYSKTSSLQSEIVSDPSSSEEENVCKKNKKDGKNFNGLCFYTKFEKPHGGYCIMAADACRWREEHNEPTCEQLAIEVGKMNDCMINQDKLIKRGAHE</sequence>
<dbReference type="GO" id="GO:0003676">
    <property type="term" value="F:nucleic acid binding"/>
    <property type="evidence" value="ECO:0007669"/>
    <property type="project" value="InterPro"/>
</dbReference>
<accession>A0A8T0PUA3</accession>
<feature type="non-terminal residue" evidence="2">
    <location>
        <position position="167"/>
    </location>
</feature>
<protein>
    <submittedName>
        <fullName evidence="2">Uncharacterized protein</fullName>
    </submittedName>
</protein>
<gene>
    <name evidence="2" type="ORF">PVAP13_7NG130917</name>
</gene>
<dbReference type="Proteomes" id="UP000823388">
    <property type="component" value="Chromosome 7N"/>
</dbReference>
<proteinExistence type="predicted"/>
<dbReference type="GO" id="GO:0008270">
    <property type="term" value="F:zinc ion binding"/>
    <property type="evidence" value="ECO:0007669"/>
    <property type="project" value="InterPro"/>
</dbReference>
<dbReference type="EMBL" id="CM029050">
    <property type="protein sequence ID" value="KAG2566011.1"/>
    <property type="molecule type" value="Genomic_DNA"/>
</dbReference>
<organism evidence="2 3">
    <name type="scientific">Panicum virgatum</name>
    <name type="common">Blackwell switchgrass</name>
    <dbReference type="NCBI Taxonomy" id="38727"/>
    <lineage>
        <taxon>Eukaryota</taxon>
        <taxon>Viridiplantae</taxon>
        <taxon>Streptophyta</taxon>
        <taxon>Embryophyta</taxon>
        <taxon>Tracheophyta</taxon>
        <taxon>Spermatophyta</taxon>
        <taxon>Magnoliopsida</taxon>
        <taxon>Liliopsida</taxon>
        <taxon>Poales</taxon>
        <taxon>Poaceae</taxon>
        <taxon>PACMAD clade</taxon>
        <taxon>Panicoideae</taxon>
        <taxon>Panicodae</taxon>
        <taxon>Paniceae</taxon>
        <taxon>Panicinae</taxon>
        <taxon>Panicum</taxon>
        <taxon>Panicum sect. Hiantes</taxon>
    </lineage>
</organism>
<comment type="caution">
    <text evidence="2">The sequence shown here is derived from an EMBL/GenBank/DDBJ whole genome shotgun (WGS) entry which is preliminary data.</text>
</comment>
<evidence type="ECO:0000313" key="3">
    <source>
        <dbReference type="Proteomes" id="UP000823388"/>
    </source>
</evidence>
<name>A0A8T0PUA3_PANVG</name>
<feature type="region of interest" description="Disordered" evidence="1">
    <location>
        <begin position="71"/>
        <end position="97"/>
    </location>
</feature>
<evidence type="ECO:0000313" key="2">
    <source>
        <dbReference type="EMBL" id="KAG2566011.1"/>
    </source>
</evidence>
<dbReference type="AlphaFoldDB" id="A0A8T0PUA3"/>
<dbReference type="SUPFAM" id="SSF57756">
    <property type="entry name" value="Retrovirus zinc finger-like domains"/>
    <property type="match status" value="1"/>
</dbReference>
<reference evidence="2" key="1">
    <citation type="submission" date="2020-05" db="EMBL/GenBank/DDBJ databases">
        <title>WGS assembly of Panicum virgatum.</title>
        <authorList>
            <person name="Lovell J.T."/>
            <person name="Jenkins J."/>
            <person name="Shu S."/>
            <person name="Juenger T.E."/>
            <person name="Schmutz J."/>
        </authorList>
    </citation>
    <scope>NUCLEOTIDE SEQUENCE</scope>
    <source>
        <strain evidence="2">AP13</strain>
    </source>
</reference>
<evidence type="ECO:0000256" key="1">
    <source>
        <dbReference type="SAM" id="MobiDB-lite"/>
    </source>
</evidence>